<sequence>MAPITLYFLQTSRAIRTAFLLEALGLDYNVEYFDREADGSTPDAFRKTIAVGRAPAIKDGDLVLVESAAIAEYLCERYDKDSKLMPTDTAMRSQVRIWMSASEGTFLIHALAIMYGSGAAPESAEQLAAGLTPQVHRDFDWLESELKKGSGKFLVGDQLTAADTMMGFSIAFILKMGLGTKGKEWPSVNLWLANVESTPAYQRAVQKTGHTLG</sequence>
<dbReference type="PANTHER" id="PTHR44051">
    <property type="entry name" value="GLUTATHIONE S-TRANSFERASE-RELATED"/>
    <property type="match status" value="1"/>
</dbReference>
<dbReference type="CDD" id="cd03046">
    <property type="entry name" value="GST_N_GTT1_like"/>
    <property type="match status" value="1"/>
</dbReference>
<dbReference type="SUPFAM" id="SSF52833">
    <property type="entry name" value="Thioredoxin-like"/>
    <property type="match status" value="1"/>
</dbReference>
<dbReference type="PROSITE" id="PS50405">
    <property type="entry name" value="GST_CTER"/>
    <property type="match status" value="1"/>
</dbReference>
<dbReference type="Pfam" id="PF02798">
    <property type="entry name" value="GST_N"/>
    <property type="match status" value="1"/>
</dbReference>
<name>A0A4V4JWI7_AURPU</name>
<comment type="caution">
    <text evidence="5">The sequence shown here is derived from an EMBL/GenBank/DDBJ whole genome shotgun (WGS) entry which is preliminary data.</text>
</comment>
<evidence type="ECO:0000256" key="1">
    <source>
        <dbReference type="ARBA" id="ARBA00007409"/>
    </source>
</evidence>
<dbReference type="Pfam" id="PF00043">
    <property type="entry name" value="GST_C"/>
    <property type="match status" value="1"/>
</dbReference>
<dbReference type="InterPro" id="IPR036249">
    <property type="entry name" value="Thioredoxin-like_sf"/>
</dbReference>
<dbReference type="InterPro" id="IPR040079">
    <property type="entry name" value="Glutathione_S-Trfase"/>
</dbReference>
<dbReference type="Gene3D" id="3.40.30.10">
    <property type="entry name" value="Glutaredoxin"/>
    <property type="match status" value="1"/>
</dbReference>
<dbReference type="EMBL" id="QZBD01000098">
    <property type="protein sequence ID" value="THY29613.1"/>
    <property type="molecule type" value="Genomic_DNA"/>
</dbReference>
<evidence type="ECO:0000313" key="6">
    <source>
        <dbReference type="Proteomes" id="UP000306584"/>
    </source>
</evidence>
<dbReference type="SFLD" id="SFLDG00358">
    <property type="entry name" value="Main_(cytGST)"/>
    <property type="match status" value="1"/>
</dbReference>
<evidence type="ECO:0000259" key="4">
    <source>
        <dbReference type="PROSITE" id="PS50405"/>
    </source>
</evidence>
<dbReference type="InterPro" id="IPR004045">
    <property type="entry name" value="Glutathione_S-Trfase_N"/>
</dbReference>
<dbReference type="InterPro" id="IPR004046">
    <property type="entry name" value="GST_C"/>
</dbReference>
<protein>
    <recommendedName>
        <fullName evidence="7">Glutathione S-transferase</fullName>
    </recommendedName>
</protein>
<dbReference type="SFLD" id="SFLDS00019">
    <property type="entry name" value="Glutathione_Transferase_(cytos"/>
    <property type="match status" value="1"/>
</dbReference>
<gene>
    <name evidence="5" type="ORF">D6D01_03497</name>
</gene>
<evidence type="ECO:0000256" key="2">
    <source>
        <dbReference type="RuleBase" id="RU003494"/>
    </source>
</evidence>
<evidence type="ECO:0000259" key="3">
    <source>
        <dbReference type="PROSITE" id="PS50404"/>
    </source>
</evidence>
<evidence type="ECO:0008006" key="7">
    <source>
        <dbReference type="Google" id="ProtNLM"/>
    </source>
</evidence>
<comment type="similarity">
    <text evidence="1 2">Belongs to the GST superfamily.</text>
</comment>
<dbReference type="PROSITE" id="PS50404">
    <property type="entry name" value="GST_NTER"/>
    <property type="match status" value="1"/>
</dbReference>
<dbReference type="InterPro" id="IPR010987">
    <property type="entry name" value="Glutathione-S-Trfase_C-like"/>
</dbReference>
<dbReference type="AlphaFoldDB" id="A0A4V4JWI7"/>
<dbReference type="Proteomes" id="UP000306584">
    <property type="component" value="Unassembled WGS sequence"/>
</dbReference>
<organism evidence="5 6">
    <name type="scientific">Aureobasidium pullulans</name>
    <name type="common">Black yeast</name>
    <name type="synonym">Pullularia pullulans</name>
    <dbReference type="NCBI Taxonomy" id="5580"/>
    <lineage>
        <taxon>Eukaryota</taxon>
        <taxon>Fungi</taxon>
        <taxon>Dikarya</taxon>
        <taxon>Ascomycota</taxon>
        <taxon>Pezizomycotina</taxon>
        <taxon>Dothideomycetes</taxon>
        <taxon>Dothideomycetidae</taxon>
        <taxon>Dothideales</taxon>
        <taxon>Saccotheciaceae</taxon>
        <taxon>Aureobasidium</taxon>
    </lineage>
</organism>
<proteinExistence type="inferred from homology"/>
<dbReference type="InterPro" id="IPR036282">
    <property type="entry name" value="Glutathione-S-Trfase_C_sf"/>
</dbReference>
<dbReference type="PANTHER" id="PTHR44051:SF9">
    <property type="entry name" value="GLUTATHIONE S-TRANSFERASE 1"/>
    <property type="match status" value="1"/>
</dbReference>
<accession>A0A4V4JWI7</accession>
<reference evidence="5 6" key="1">
    <citation type="submission" date="2018-10" db="EMBL/GenBank/DDBJ databases">
        <title>Fifty Aureobasidium pullulans genomes reveal a recombining polyextremotolerant generalist.</title>
        <authorList>
            <person name="Gostincar C."/>
            <person name="Turk M."/>
            <person name="Zajc J."/>
            <person name="Gunde-Cimerman N."/>
        </authorList>
    </citation>
    <scope>NUCLEOTIDE SEQUENCE [LARGE SCALE GENOMIC DNA]</scope>
    <source>
        <strain evidence="5 6">EXF-6604</strain>
    </source>
</reference>
<feature type="domain" description="GST N-terminal" evidence="3">
    <location>
        <begin position="1"/>
        <end position="82"/>
    </location>
</feature>
<dbReference type="Gene3D" id="1.20.1050.10">
    <property type="match status" value="1"/>
</dbReference>
<feature type="domain" description="GST C-terminal" evidence="4">
    <location>
        <begin position="88"/>
        <end position="213"/>
    </location>
</feature>
<dbReference type="SUPFAM" id="SSF47616">
    <property type="entry name" value="GST C-terminal domain-like"/>
    <property type="match status" value="1"/>
</dbReference>
<evidence type="ECO:0000313" key="5">
    <source>
        <dbReference type="EMBL" id="THY29613.1"/>
    </source>
</evidence>